<dbReference type="PANTHER" id="PTHR42085:SF2">
    <property type="entry name" value="F-BOX DOMAIN-CONTAINING PROTEIN"/>
    <property type="match status" value="1"/>
</dbReference>
<feature type="region of interest" description="Disordered" evidence="1">
    <location>
        <begin position="1"/>
        <end position="47"/>
    </location>
</feature>
<name>A0A2D3VKH0_9PEZI</name>
<dbReference type="RefSeq" id="XP_023628422.1">
    <property type="nucleotide sequence ID" value="XM_023772654.1"/>
</dbReference>
<evidence type="ECO:0000313" key="3">
    <source>
        <dbReference type="Proteomes" id="UP000225277"/>
    </source>
</evidence>
<keyword evidence="3" id="KW-1185">Reference proteome</keyword>
<protein>
    <submittedName>
        <fullName evidence="2">Uncharacterized protein</fullName>
    </submittedName>
</protein>
<dbReference type="EMBL" id="FJUY01000011">
    <property type="protein sequence ID" value="CZT21533.1"/>
    <property type="molecule type" value="Genomic_DNA"/>
</dbReference>
<dbReference type="AlphaFoldDB" id="A0A2D3VKH0"/>
<accession>A0A2D3VKH0</accession>
<dbReference type="Proteomes" id="UP000225277">
    <property type="component" value="Unassembled WGS sequence"/>
</dbReference>
<evidence type="ECO:0000256" key="1">
    <source>
        <dbReference type="SAM" id="MobiDB-lite"/>
    </source>
</evidence>
<proteinExistence type="predicted"/>
<dbReference type="GeneID" id="35602514"/>
<dbReference type="PANTHER" id="PTHR42085">
    <property type="entry name" value="F-BOX DOMAIN-CONTAINING PROTEIN"/>
    <property type="match status" value="1"/>
</dbReference>
<organism evidence="2 3">
    <name type="scientific">Ramularia collo-cygni</name>
    <dbReference type="NCBI Taxonomy" id="112498"/>
    <lineage>
        <taxon>Eukaryota</taxon>
        <taxon>Fungi</taxon>
        <taxon>Dikarya</taxon>
        <taxon>Ascomycota</taxon>
        <taxon>Pezizomycotina</taxon>
        <taxon>Dothideomycetes</taxon>
        <taxon>Dothideomycetidae</taxon>
        <taxon>Mycosphaerellales</taxon>
        <taxon>Mycosphaerellaceae</taxon>
        <taxon>Ramularia</taxon>
    </lineage>
</organism>
<dbReference type="InterPro" id="IPR038883">
    <property type="entry name" value="AN11006-like"/>
</dbReference>
<feature type="compositionally biased region" description="Basic residues" evidence="1">
    <location>
        <begin position="1"/>
        <end position="15"/>
    </location>
</feature>
<evidence type="ECO:0000313" key="2">
    <source>
        <dbReference type="EMBL" id="CZT21533.1"/>
    </source>
</evidence>
<gene>
    <name evidence="2" type="ORF">RCC_07396</name>
</gene>
<sequence length="260" mass="29993">MARKKKGKTKGKSSKAIRSAPAAAVPSSSSPPETTSTSTAPQTGIPFFDKFPPEVRILIYELAYTDEEPLKVKPKRNTRTTRRDIAPEKTSAQMCILNRLMVSKTWFNEAVKIFASCTTFVFLKFDVMIQIIIGLPPYFHNNITKLEWRSNHCSAYIKTNMADMEMFSRALPRLKSMGVHRSLDLQYRRRWSPSWPVADVQDFEYAARRQKWCPLLRTLRGLKEFHFLRLDYSFRFGIKGQNEVAWEAWMAAEVTKPKGT</sequence>
<reference evidence="2 3" key="1">
    <citation type="submission" date="2016-03" db="EMBL/GenBank/DDBJ databases">
        <authorList>
            <person name="Ploux O."/>
        </authorList>
    </citation>
    <scope>NUCLEOTIDE SEQUENCE [LARGE SCALE GENOMIC DNA]</scope>
    <source>
        <strain evidence="2 3">URUG2</strain>
    </source>
</reference>
<feature type="compositionally biased region" description="Low complexity" evidence="1">
    <location>
        <begin position="16"/>
        <end position="43"/>
    </location>
</feature>